<dbReference type="SUPFAM" id="SSF48452">
    <property type="entry name" value="TPR-like"/>
    <property type="match status" value="1"/>
</dbReference>
<accession>A0ABP9SPH8</accession>
<evidence type="ECO:0000313" key="3">
    <source>
        <dbReference type="Proteomes" id="UP001501570"/>
    </source>
</evidence>
<evidence type="ECO:0000313" key="2">
    <source>
        <dbReference type="EMBL" id="GAA5198303.1"/>
    </source>
</evidence>
<dbReference type="PANTHER" id="PTHR10098">
    <property type="entry name" value="RAPSYN-RELATED"/>
    <property type="match status" value="1"/>
</dbReference>
<evidence type="ECO:0000256" key="1">
    <source>
        <dbReference type="PROSITE-ProRule" id="PRU00339"/>
    </source>
</evidence>
<dbReference type="Proteomes" id="UP001501570">
    <property type="component" value="Unassembled WGS sequence"/>
</dbReference>
<sequence>MRASFRLSYDTLDDDLAAAFRMLGLAALPTFGAGQVAALCDVSTEHAERLLEGLADAHMVQSPAFGVYRLHDLLRLFATELAHAQVSTGEGDHAIGRLHDWYAATLHAASRQLAEGRPAPPEAEPMPAVDVPAFATHRAAVEWCQAQYLALEWVIAEAARRNRPGLAANVACLLWMYVTRAVVPRSHVTSQRIGLECARALGVEPVQAWLLNGLGAALARTGDSEGAVEMYQQALDLRQRLGDEAGCAAPLNNIGNVRHYQGRYAEAVKHYLSASAIAAGCGRRQEQGMILENAANSYREMGAHDEALAAYTSVLEIHDSEGYQYGVAGCLTGIGDTLHRLGRSEESLAQHERAMAINRELGNVDRQFLDALDLLARAYASCALIEKARACWAEADALAAHQDSAPIPAP</sequence>
<dbReference type="Pfam" id="PF13424">
    <property type="entry name" value="TPR_12"/>
    <property type="match status" value="2"/>
</dbReference>
<dbReference type="InterPro" id="IPR019734">
    <property type="entry name" value="TPR_rpt"/>
</dbReference>
<dbReference type="EMBL" id="BAABJQ010000032">
    <property type="protein sequence ID" value="GAA5198303.1"/>
    <property type="molecule type" value="Genomic_DNA"/>
</dbReference>
<keyword evidence="1" id="KW-0802">TPR repeat</keyword>
<protein>
    <recommendedName>
        <fullName evidence="4">Tetratricopeptide repeat protein</fullName>
    </recommendedName>
</protein>
<dbReference type="PROSITE" id="PS50005">
    <property type="entry name" value="TPR"/>
    <property type="match status" value="1"/>
</dbReference>
<dbReference type="Gene3D" id="1.25.40.10">
    <property type="entry name" value="Tetratricopeptide repeat domain"/>
    <property type="match status" value="1"/>
</dbReference>
<dbReference type="SMART" id="SM00028">
    <property type="entry name" value="TPR"/>
    <property type="match status" value="4"/>
</dbReference>
<organism evidence="2 3">
    <name type="scientific">Rugosimonospora acidiphila</name>
    <dbReference type="NCBI Taxonomy" id="556531"/>
    <lineage>
        <taxon>Bacteria</taxon>
        <taxon>Bacillati</taxon>
        <taxon>Actinomycetota</taxon>
        <taxon>Actinomycetes</taxon>
        <taxon>Micromonosporales</taxon>
        <taxon>Micromonosporaceae</taxon>
        <taxon>Rugosimonospora</taxon>
    </lineage>
</organism>
<dbReference type="RefSeq" id="WP_345637335.1">
    <property type="nucleotide sequence ID" value="NZ_BAABJQ010000032.1"/>
</dbReference>
<keyword evidence="3" id="KW-1185">Reference proteome</keyword>
<reference evidence="3" key="1">
    <citation type="journal article" date="2019" name="Int. J. Syst. Evol. Microbiol.">
        <title>The Global Catalogue of Microorganisms (GCM) 10K type strain sequencing project: providing services to taxonomists for standard genome sequencing and annotation.</title>
        <authorList>
            <consortium name="The Broad Institute Genomics Platform"/>
            <consortium name="The Broad Institute Genome Sequencing Center for Infectious Disease"/>
            <person name="Wu L."/>
            <person name="Ma J."/>
        </authorList>
    </citation>
    <scope>NUCLEOTIDE SEQUENCE [LARGE SCALE GENOMIC DNA]</scope>
    <source>
        <strain evidence="3">JCM 18304</strain>
    </source>
</reference>
<proteinExistence type="predicted"/>
<comment type="caution">
    <text evidence="2">The sequence shown here is derived from an EMBL/GenBank/DDBJ whole genome shotgun (WGS) entry which is preliminary data.</text>
</comment>
<evidence type="ECO:0008006" key="4">
    <source>
        <dbReference type="Google" id="ProtNLM"/>
    </source>
</evidence>
<name>A0ABP9SPH8_9ACTN</name>
<gene>
    <name evidence="2" type="ORF">GCM10023322_71370</name>
</gene>
<dbReference type="InterPro" id="IPR011990">
    <property type="entry name" value="TPR-like_helical_dom_sf"/>
</dbReference>
<feature type="repeat" description="TPR" evidence="1">
    <location>
        <begin position="208"/>
        <end position="241"/>
    </location>
</feature>